<proteinExistence type="inferred from homology"/>
<comment type="caution">
    <text evidence="8">The sequence shown here is derived from an EMBL/GenBank/DDBJ whole genome shotgun (WGS) entry which is preliminary data.</text>
</comment>
<evidence type="ECO:0000256" key="1">
    <source>
        <dbReference type="ARBA" id="ARBA00004442"/>
    </source>
</evidence>
<reference evidence="8" key="2">
    <citation type="submission" date="2023-01" db="EMBL/GenBank/DDBJ databases">
        <authorList>
            <person name="Sun Q."/>
            <person name="Evtushenko L."/>
        </authorList>
    </citation>
    <scope>NUCLEOTIDE SEQUENCE</scope>
    <source>
        <strain evidence="8">VKM B-2555</strain>
    </source>
</reference>
<organism evidence="8 9">
    <name type="scientific">Methylopila jiangsuensis</name>
    <dbReference type="NCBI Taxonomy" id="586230"/>
    <lineage>
        <taxon>Bacteria</taxon>
        <taxon>Pseudomonadati</taxon>
        <taxon>Pseudomonadota</taxon>
        <taxon>Alphaproteobacteria</taxon>
        <taxon>Hyphomicrobiales</taxon>
        <taxon>Methylopilaceae</taxon>
        <taxon>Methylopila</taxon>
    </lineage>
</organism>
<evidence type="ECO:0000256" key="2">
    <source>
        <dbReference type="ARBA" id="ARBA00022729"/>
    </source>
</evidence>
<dbReference type="PANTHER" id="PTHR34001:SF3">
    <property type="entry name" value="BLL7405 PROTEIN"/>
    <property type="match status" value="1"/>
</dbReference>
<keyword evidence="9" id="KW-1185">Reference proteome</keyword>
<dbReference type="InterPro" id="IPR006315">
    <property type="entry name" value="OM_autotransptr_brl_dom"/>
</dbReference>
<dbReference type="InterPro" id="IPR011250">
    <property type="entry name" value="OMP/PagP_B-barrel"/>
</dbReference>
<feature type="domain" description="Outer membrane protein beta-barrel" evidence="7">
    <location>
        <begin position="22"/>
        <end position="266"/>
    </location>
</feature>
<evidence type="ECO:0000256" key="4">
    <source>
        <dbReference type="ARBA" id="ARBA00023237"/>
    </source>
</evidence>
<evidence type="ECO:0000256" key="6">
    <source>
        <dbReference type="SAM" id="SignalP"/>
    </source>
</evidence>
<feature type="signal peptide" evidence="6">
    <location>
        <begin position="1"/>
        <end position="24"/>
    </location>
</feature>
<protein>
    <submittedName>
        <fullName evidence="8">Porin</fullName>
    </submittedName>
</protein>
<gene>
    <name evidence="8" type="ORF">GCM10008171_24460</name>
</gene>
<comment type="similarity">
    <text evidence="5">Belongs to the Omp25/RopB family.</text>
</comment>
<dbReference type="InterPro" id="IPR027385">
    <property type="entry name" value="Beta-barrel_OMP"/>
</dbReference>
<keyword evidence="3" id="KW-0472">Membrane</keyword>
<comment type="subcellular location">
    <subcellularLocation>
        <location evidence="1">Cell outer membrane</location>
    </subcellularLocation>
</comment>
<dbReference type="RefSeq" id="WP_271205051.1">
    <property type="nucleotide sequence ID" value="NZ_BSFK01000013.1"/>
</dbReference>
<name>A0A9W6JHB5_9HYPH</name>
<dbReference type="Proteomes" id="UP001143364">
    <property type="component" value="Unassembled WGS sequence"/>
</dbReference>
<evidence type="ECO:0000256" key="5">
    <source>
        <dbReference type="ARBA" id="ARBA00038306"/>
    </source>
</evidence>
<dbReference type="NCBIfam" id="TIGR01414">
    <property type="entry name" value="autotrans_barl"/>
    <property type="match status" value="1"/>
</dbReference>
<evidence type="ECO:0000313" key="9">
    <source>
        <dbReference type="Proteomes" id="UP001143364"/>
    </source>
</evidence>
<keyword evidence="4" id="KW-0998">Cell outer membrane</keyword>
<feature type="chain" id="PRO_5040795948" evidence="6">
    <location>
        <begin position="25"/>
        <end position="266"/>
    </location>
</feature>
<dbReference type="AlphaFoldDB" id="A0A9W6JHB5"/>
<reference evidence="8" key="1">
    <citation type="journal article" date="2014" name="Int. J. Syst. Evol. Microbiol.">
        <title>Complete genome sequence of Corynebacterium casei LMG S-19264T (=DSM 44701T), isolated from a smear-ripened cheese.</title>
        <authorList>
            <consortium name="US DOE Joint Genome Institute (JGI-PGF)"/>
            <person name="Walter F."/>
            <person name="Albersmeier A."/>
            <person name="Kalinowski J."/>
            <person name="Ruckert C."/>
        </authorList>
    </citation>
    <scope>NUCLEOTIDE SEQUENCE</scope>
    <source>
        <strain evidence="8">VKM B-2555</strain>
    </source>
</reference>
<evidence type="ECO:0000259" key="7">
    <source>
        <dbReference type="Pfam" id="PF13505"/>
    </source>
</evidence>
<dbReference type="GO" id="GO:0009279">
    <property type="term" value="C:cell outer membrane"/>
    <property type="evidence" value="ECO:0007669"/>
    <property type="project" value="UniProtKB-SubCell"/>
</dbReference>
<dbReference type="Gene3D" id="2.40.160.20">
    <property type="match status" value="1"/>
</dbReference>
<evidence type="ECO:0000313" key="8">
    <source>
        <dbReference type="EMBL" id="GLK77192.1"/>
    </source>
</evidence>
<dbReference type="EMBL" id="BSFK01000013">
    <property type="protein sequence ID" value="GLK77192.1"/>
    <property type="molecule type" value="Genomic_DNA"/>
</dbReference>
<dbReference type="InterPro" id="IPR051692">
    <property type="entry name" value="OMP-like"/>
</dbReference>
<dbReference type="Pfam" id="PF13505">
    <property type="entry name" value="OMP_b-brl"/>
    <property type="match status" value="1"/>
</dbReference>
<dbReference type="PANTHER" id="PTHR34001">
    <property type="entry name" value="BLL7405 PROTEIN"/>
    <property type="match status" value="1"/>
</dbReference>
<evidence type="ECO:0000256" key="3">
    <source>
        <dbReference type="ARBA" id="ARBA00023136"/>
    </source>
</evidence>
<sequence length="266" mass="27622">MTRTTAAVAALATLTLFDIASASAADLGAAYAEAPSWTGFHVGVQGGYRWGDVNGEARFDRVPLTPTTPVSTVTAAAVAFNPGSAGHSFDVDSFTGGVRLGYDYQASSSIVVGVLADAAWGKDSSSYAVSSPVAIPTLAGFDGSFIASGGARVKHTWDGTIRARVGYLATDSVLLYATGGLALLREQVSGFYDNGGVSGSVSKSKTRVGWTVGGGVEAALTDNWRVHAEYRYADFGSKTYGWDAAGMKARVDTKTHTVLTGVSYRF</sequence>
<dbReference type="SUPFAM" id="SSF56925">
    <property type="entry name" value="OMPA-like"/>
    <property type="match status" value="1"/>
</dbReference>
<keyword evidence="2 6" id="KW-0732">Signal</keyword>
<accession>A0A9W6JHB5</accession>